<evidence type="ECO:0000256" key="1">
    <source>
        <dbReference type="SAM" id="Phobius"/>
    </source>
</evidence>
<gene>
    <name evidence="2" type="ORF">NUU61_009758</name>
</gene>
<evidence type="ECO:0000313" key="3">
    <source>
        <dbReference type="Proteomes" id="UP001141434"/>
    </source>
</evidence>
<organism evidence="2 3">
    <name type="scientific">Penicillium alfredii</name>
    <dbReference type="NCBI Taxonomy" id="1506179"/>
    <lineage>
        <taxon>Eukaryota</taxon>
        <taxon>Fungi</taxon>
        <taxon>Dikarya</taxon>
        <taxon>Ascomycota</taxon>
        <taxon>Pezizomycotina</taxon>
        <taxon>Eurotiomycetes</taxon>
        <taxon>Eurotiomycetidae</taxon>
        <taxon>Eurotiales</taxon>
        <taxon>Aspergillaceae</taxon>
        <taxon>Penicillium</taxon>
    </lineage>
</organism>
<dbReference type="EMBL" id="JAPMSZ010000012">
    <property type="protein sequence ID" value="KAJ5081494.1"/>
    <property type="molecule type" value="Genomic_DNA"/>
</dbReference>
<reference evidence="2" key="2">
    <citation type="journal article" date="2023" name="IMA Fungus">
        <title>Comparative genomic study of the Penicillium genus elucidates a diverse pangenome and 15 lateral gene transfer events.</title>
        <authorList>
            <person name="Petersen C."/>
            <person name="Sorensen T."/>
            <person name="Nielsen M.R."/>
            <person name="Sondergaard T.E."/>
            <person name="Sorensen J.L."/>
            <person name="Fitzpatrick D.A."/>
            <person name="Frisvad J.C."/>
            <person name="Nielsen K.L."/>
        </authorList>
    </citation>
    <scope>NUCLEOTIDE SEQUENCE</scope>
    <source>
        <strain evidence="2">IBT 34128</strain>
    </source>
</reference>
<reference evidence="2" key="1">
    <citation type="submission" date="2022-11" db="EMBL/GenBank/DDBJ databases">
        <authorList>
            <person name="Petersen C."/>
        </authorList>
    </citation>
    <scope>NUCLEOTIDE SEQUENCE</scope>
    <source>
        <strain evidence="2">IBT 34128</strain>
    </source>
</reference>
<dbReference type="Proteomes" id="UP001141434">
    <property type="component" value="Unassembled WGS sequence"/>
</dbReference>
<feature type="transmembrane region" description="Helical" evidence="1">
    <location>
        <begin position="64"/>
        <end position="83"/>
    </location>
</feature>
<accession>A0A9W9JTH8</accession>
<keyword evidence="1" id="KW-0472">Membrane</keyword>
<name>A0A9W9JTH8_9EURO</name>
<keyword evidence="1" id="KW-0812">Transmembrane</keyword>
<dbReference type="GeneID" id="81399452"/>
<feature type="transmembrane region" description="Helical" evidence="1">
    <location>
        <begin position="269"/>
        <end position="287"/>
    </location>
</feature>
<dbReference type="OrthoDB" id="2126185at2759"/>
<feature type="transmembrane region" description="Helical" evidence="1">
    <location>
        <begin position="145"/>
        <end position="169"/>
    </location>
</feature>
<evidence type="ECO:0000313" key="2">
    <source>
        <dbReference type="EMBL" id="KAJ5081494.1"/>
    </source>
</evidence>
<sequence>MSTSQDTSQTSNTSAVVYRSLPILIAYLSLSASLALHACRSIYVRYKTRRMQNDWGNAQRRRQFALFAGLAALSLGTTWYYMFAFFAHSYRNWESGASLAITENYGPSLAWISKVELWLQHTKLFREAWETVIETPARFWWSGQIFLWTTGWSVFLGTMGMVLVSLILWSMACISHFSFAARRYRIPNPWIYMLLGQIVAISFAQNLFLATILVSRQQSSTPKSNRGSKDDGDHQDEGNWTPPLFLETFPVALSLVSTVLVPLVAHTRYFMLILLIPHLLLFVPAVLRPSAGSKTPTTRTGTSNDSRVSGKTGAATRRYIVFFQWFVAICVIVHAQYTYSVLGSVAETSSGAAPYGALARILLGAVYEHPAVSSVSWDVICCTLTGVAWITVHEGDIGRMLGEMEPVKTRDD</sequence>
<dbReference type="RefSeq" id="XP_056506781.1">
    <property type="nucleotide sequence ID" value="XM_056660283.1"/>
</dbReference>
<keyword evidence="1" id="KW-1133">Transmembrane helix</keyword>
<feature type="transmembrane region" description="Helical" evidence="1">
    <location>
        <begin position="190"/>
        <end position="214"/>
    </location>
</feature>
<dbReference type="AlphaFoldDB" id="A0A9W9JTH8"/>
<keyword evidence="3" id="KW-1185">Reference proteome</keyword>
<proteinExistence type="predicted"/>
<feature type="transmembrane region" description="Helical" evidence="1">
    <location>
        <begin position="319"/>
        <end position="339"/>
    </location>
</feature>
<protein>
    <submittedName>
        <fullName evidence="2">Uncharacterized protein</fullName>
    </submittedName>
</protein>
<comment type="caution">
    <text evidence="2">The sequence shown here is derived from an EMBL/GenBank/DDBJ whole genome shotgun (WGS) entry which is preliminary data.</text>
</comment>
<feature type="transmembrane region" description="Helical" evidence="1">
    <location>
        <begin position="20"/>
        <end position="43"/>
    </location>
</feature>